<dbReference type="PRINTS" id="PR00420">
    <property type="entry name" value="RNGMNOXGNASE"/>
</dbReference>
<comment type="caution">
    <text evidence="5">The sequence shown here is derived from an EMBL/GenBank/DDBJ whole genome shotgun (WGS) entry which is preliminary data.</text>
</comment>
<comment type="cofactor">
    <cofactor evidence="1">
        <name>FAD</name>
        <dbReference type="ChEBI" id="CHEBI:57692"/>
    </cofactor>
</comment>
<dbReference type="PROSITE" id="PS51257">
    <property type="entry name" value="PROKAR_LIPOPROTEIN"/>
    <property type="match status" value="1"/>
</dbReference>
<dbReference type="GO" id="GO:0071949">
    <property type="term" value="F:FAD binding"/>
    <property type="evidence" value="ECO:0007669"/>
    <property type="project" value="InterPro"/>
</dbReference>
<reference evidence="5 6" key="1">
    <citation type="submission" date="2018-04" db="EMBL/GenBank/DDBJ databases">
        <title>Cupriavidus necator CR12 genome sequencing and assembly.</title>
        <authorList>
            <person name="Ben Fekih I."/>
            <person name="Mazhar H.S."/>
            <person name="Bello S.K."/>
            <person name="Rensing C."/>
        </authorList>
    </citation>
    <scope>NUCLEOTIDE SEQUENCE [LARGE SCALE GENOMIC DNA]</scope>
    <source>
        <strain evidence="5 6">CR12</strain>
    </source>
</reference>
<dbReference type="Pfam" id="PF01494">
    <property type="entry name" value="FAD_binding_3"/>
    <property type="match status" value="1"/>
</dbReference>
<dbReference type="Gene3D" id="3.50.50.60">
    <property type="entry name" value="FAD/NAD(P)-binding domain"/>
    <property type="match status" value="1"/>
</dbReference>
<dbReference type="InterPro" id="IPR002938">
    <property type="entry name" value="FAD-bd"/>
</dbReference>
<dbReference type="SUPFAM" id="SSF51905">
    <property type="entry name" value="FAD/NAD(P)-binding domain"/>
    <property type="match status" value="1"/>
</dbReference>
<evidence type="ECO:0000256" key="1">
    <source>
        <dbReference type="ARBA" id="ARBA00001974"/>
    </source>
</evidence>
<dbReference type="Gene3D" id="3.30.70.2450">
    <property type="match status" value="1"/>
</dbReference>
<name>A0A367P9B7_CUPNE</name>
<dbReference type="Proteomes" id="UP000253501">
    <property type="component" value="Unassembled WGS sequence"/>
</dbReference>
<dbReference type="EMBL" id="QDHA01000113">
    <property type="protein sequence ID" value="RCJ04093.1"/>
    <property type="molecule type" value="Genomic_DNA"/>
</dbReference>
<dbReference type="PANTHER" id="PTHR43004:SF19">
    <property type="entry name" value="BINDING MONOOXYGENASE, PUTATIVE (JCVI)-RELATED"/>
    <property type="match status" value="1"/>
</dbReference>
<organism evidence="5 6">
    <name type="scientific">Cupriavidus necator</name>
    <name type="common">Alcaligenes eutrophus</name>
    <name type="synonym">Ralstonia eutropha</name>
    <dbReference type="NCBI Taxonomy" id="106590"/>
    <lineage>
        <taxon>Bacteria</taxon>
        <taxon>Pseudomonadati</taxon>
        <taxon>Pseudomonadota</taxon>
        <taxon>Betaproteobacteria</taxon>
        <taxon>Burkholderiales</taxon>
        <taxon>Burkholderiaceae</taxon>
        <taxon>Cupriavidus</taxon>
    </lineage>
</organism>
<dbReference type="GO" id="GO:0016709">
    <property type="term" value="F:oxidoreductase activity, acting on paired donors, with incorporation or reduction of molecular oxygen, NAD(P)H as one donor, and incorporation of one atom of oxygen"/>
    <property type="evidence" value="ECO:0007669"/>
    <property type="project" value="UniProtKB-ARBA"/>
</dbReference>
<evidence type="ECO:0000259" key="4">
    <source>
        <dbReference type="Pfam" id="PF01494"/>
    </source>
</evidence>
<gene>
    <name evidence="5" type="ORF">DDK22_33790</name>
</gene>
<dbReference type="InterPro" id="IPR050641">
    <property type="entry name" value="RIFMO-like"/>
</dbReference>
<evidence type="ECO:0000313" key="6">
    <source>
        <dbReference type="Proteomes" id="UP000253501"/>
    </source>
</evidence>
<sequence length="510" mass="56515">MRDDVFDADIIVAGAGPSGLTVACEAALGGARVTVLEKRDGPTWSRAGTLSPRVLELFASRGIADKFLGRALELHSDPYSREYIWGGLSPVHCEAMSTDYPYVLMLAQLETERILGSHFKELGGDLRLRHEVIDFEQDDHGVTVEFYDGDKIKRTLRARYLVGADGNKSKVRHAAGIAFQGNPPSRVAVNVDAFTDYRPEQVLTVKSTSSGWAMTYPLRDGLVRFAMIDAATCQSTSSGELDLEEAKAMLRRVHGTDYEITKVDAINRFHDAMYLAERIRDRRVFLVGESSRVHYPASGVGMNFCIQDAFNLGWKLAAAAKGQAPDWLLDTFVTERLPEIKKLLNDVRRQLAIQFNFDEEHMALKRFVEESVLANPSLNRQICENLAGLSVKYPAPADSHRVVGTRFPNVPLTNVANESQCAFDLLQKQGFALIDLKKGQQLPSTTLGARLTIASADVTEHHEFDDLASVFVRPDGYIAWASDVPLDVSLPEDVVRAWLNISGDVRVFNS</sequence>
<keyword evidence="2" id="KW-0285">Flavoprotein</keyword>
<evidence type="ECO:0000256" key="3">
    <source>
        <dbReference type="ARBA" id="ARBA00022827"/>
    </source>
</evidence>
<dbReference type="PANTHER" id="PTHR43004">
    <property type="entry name" value="TRK SYSTEM POTASSIUM UPTAKE PROTEIN"/>
    <property type="match status" value="1"/>
</dbReference>
<dbReference type="Gene3D" id="3.40.30.120">
    <property type="match status" value="1"/>
</dbReference>
<dbReference type="AlphaFoldDB" id="A0A367P9B7"/>
<proteinExistence type="predicted"/>
<keyword evidence="3" id="KW-0274">FAD</keyword>
<accession>A0A367P9B7</accession>
<evidence type="ECO:0000256" key="2">
    <source>
        <dbReference type="ARBA" id="ARBA00022630"/>
    </source>
</evidence>
<evidence type="ECO:0000313" key="5">
    <source>
        <dbReference type="EMBL" id="RCJ04093.1"/>
    </source>
</evidence>
<dbReference type="InterPro" id="IPR036188">
    <property type="entry name" value="FAD/NAD-bd_sf"/>
</dbReference>
<dbReference type="RefSeq" id="WP_114135731.1">
    <property type="nucleotide sequence ID" value="NZ_CP068436.1"/>
</dbReference>
<dbReference type="Pfam" id="PF21274">
    <property type="entry name" value="Rng_hyd_C"/>
    <property type="match status" value="1"/>
</dbReference>
<feature type="domain" description="FAD-binding" evidence="4">
    <location>
        <begin position="8"/>
        <end position="344"/>
    </location>
</feature>
<protein>
    <submittedName>
        <fullName evidence="5">FAD-binding protein</fullName>
    </submittedName>
</protein>